<feature type="domain" description="AMP-dependent synthetase/ligase" evidence="3">
    <location>
        <begin position="36"/>
        <end position="193"/>
    </location>
</feature>
<organism evidence="4">
    <name type="scientific">freshwater metagenome</name>
    <dbReference type="NCBI Taxonomy" id="449393"/>
    <lineage>
        <taxon>unclassified sequences</taxon>
        <taxon>metagenomes</taxon>
        <taxon>ecological metagenomes</taxon>
    </lineage>
</organism>
<dbReference type="InterPro" id="IPR042099">
    <property type="entry name" value="ANL_N_sf"/>
</dbReference>
<evidence type="ECO:0000256" key="2">
    <source>
        <dbReference type="ARBA" id="ARBA00022598"/>
    </source>
</evidence>
<comment type="similarity">
    <text evidence="1">Belongs to the ATP-dependent AMP-binding enzyme family.</text>
</comment>
<reference evidence="4" key="1">
    <citation type="submission" date="2020-05" db="EMBL/GenBank/DDBJ databases">
        <authorList>
            <person name="Chiriac C."/>
            <person name="Salcher M."/>
            <person name="Ghai R."/>
            <person name="Kavagutti S V."/>
        </authorList>
    </citation>
    <scope>NUCLEOTIDE SEQUENCE</scope>
</reference>
<dbReference type="Gene3D" id="3.30.300.30">
    <property type="match status" value="1"/>
</dbReference>
<dbReference type="PANTHER" id="PTHR43201:SF5">
    <property type="entry name" value="MEDIUM-CHAIN ACYL-COA LIGASE ACSF2, MITOCHONDRIAL"/>
    <property type="match status" value="1"/>
</dbReference>
<dbReference type="AlphaFoldDB" id="A0A6J6FL11"/>
<protein>
    <submittedName>
        <fullName evidence="4">Unannotated protein</fullName>
    </submittedName>
</protein>
<dbReference type="Gene3D" id="3.40.50.12780">
    <property type="entry name" value="N-terminal domain of ligase-like"/>
    <property type="match status" value="1"/>
</dbReference>
<gene>
    <name evidence="4" type="ORF">UFOPK1767_00749</name>
</gene>
<dbReference type="InterPro" id="IPR000873">
    <property type="entry name" value="AMP-dep_synth/lig_dom"/>
</dbReference>
<evidence type="ECO:0000259" key="3">
    <source>
        <dbReference type="Pfam" id="PF00501"/>
    </source>
</evidence>
<dbReference type="SUPFAM" id="SSF56801">
    <property type="entry name" value="Acetyl-CoA synthetase-like"/>
    <property type="match status" value="1"/>
</dbReference>
<keyword evidence="2" id="KW-0436">Ligase</keyword>
<accession>A0A6J6FL11</accession>
<dbReference type="GO" id="GO:0006631">
    <property type="term" value="P:fatty acid metabolic process"/>
    <property type="evidence" value="ECO:0007669"/>
    <property type="project" value="TreeGrafter"/>
</dbReference>
<dbReference type="InterPro" id="IPR045851">
    <property type="entry name" value="AMP-bd_C_sf"/>
</dbReference>
<proteinExistence type="inferred from homology"/>
<dbReference type="GO" id="GO:0031956">
    <property type="term" value="F:medium-chain fatty acid-CoA ligase activity"/>
    <property type="evidence" value="ECO:0007669"/>
    <property type="project" value="TreeGrafter"/>
</dbReference>
<dbReference type="Pfam" id="PF00501">
    <property type="entry name" value="AMP-binding"/>
    <property type="match status" value="1"/>
</dbReference>
<evidence type="ECO:0000256" key="1">
    <source>
        <dbReference type="ARBA" id="ARBA00006432"/>
    </source>
</evidence>
<name>A0A6J6FL11_9ZZZZ</name>
<sequence>MGRLPLADLTVTLSDLPEHELEPIRDALTNGLTVETSGSTARPKRVRLSGSALVASARATAGEIGEGGWVLALPLSYIAGIMVVVRSLVAETPLVDARREPFDAREFVRLAASLPDGTWFTALVPAQLIRLVDFAEGDADARDALRSFSRILVGGQAIPSGLIDRATAMGIRVTKTYGSAETAGGVVYDGRPIGDTRVRIAEDGRVIIATSSLADEYHGDIELTATSFRVDDGTRWWHTTDVGELTDGELAIVGRMDDIIITGGIKVSLGDIDRVLESAGVDAVASWFADEKWGQVPALVSTSDLDRDVVRDLIELKLSKAARPYRFVTVPELPTLSSGKIDRRGLQELVANVES</sequence>
<dbReference type="EMBL" id="CAEZTZ010000097">
    <property type="protein sequence ID" value="CAB4587644.1"/>
    <property type="molecule type" value="Genomic_DNA"/>
</dbReference>
<evidence type="ECO:0000313" key="4">
    <source>
        <dbReference type="EMBL" id="CAB4587644.1"/>
    </source>
</evidence>
<dbReference type="PANTHER" id="PTHR43201">
    <property type="entry name" value="ACYL-COA SYNTHETASE"/>
    <property type="match status" value="1"/>
</dbReference>